<dbReference type="InterPro" id="IPR036922">
    <property type="entry name" value="Rieske_2Fe-2S_sf"/>
</dbReference>
<dbReference type="SUPFAM" id="SSF50022">
    <property type="entry name" value="ISP domain"/>
    <property type="match status" value="1"/>
</dbReference>
<evidence type="ECO:0000256" key="1">
    <source>
        <dbReference type="ARBA" id="ARBA00022714"/>
    </source>
</evidence>
<keyword evidence="3" id="KW-0408">Iron</keyword>
<keyword evidence="4" id="KW-0411">Iron-sulfur</keyword>
<keyword evidence="7" id="KW-1185">Reference proteome</keyword>
<evidence type="ECO:0000313" key="6">
    <source>
        <dbReference type="EMBL" id="NJP01616.1"/>
    </source>
</evidence>
<dbReference type="EMBL" id="JAAVJI010000006">
    <property type="protein sequence ID" value="NJP01616.1"/>
    <property type="molecule type" value="Genomic_DNA"/>
</dbReference>
<dbReference type="Proteomes" id="UP000746535">
    <property type="component" value="Unassembled WGS sequence"/>
</dbReference>
<evidence type="ECO:0000256" key="4">
    <source>
        <dbReference type="ARBA" id="ARBA00023014"/>
    </source>
</evidence>
<reference evidence="6 7" key="1">
    <citation type="submission" date="2020-03" db="EMBL/GenBank/DDBJ databases">
        <authorList>
            <person name="Wang L."/>
            <person name="He N."/>
            <person name="Li Y."/>
            <person name="Fang Y."/>
            <person name="Zhang F."/>
        </authorList>
    </citation>
    <scope>NUCLEOTIDE SEQUENCE [LARGE SCALE GENOMIC DNA]</scope>
    <source>
        <strain evidence="7">hsmgli-8</strain>
    </source>
</reference>
<evidence type="ECO:0000256" key="2">
    <source>
        <dbReference type="ARBA" id="ARBA00022723"/>
    </source>
</evidence>
<dbReference type="RefSeq" id="WP_168084192.1">
    <property type="nucleotide sequence ID" value="NZ_JAAVJI010000006.1"/>
</dbReference>
<comment type="caution">
    <text evidence="6">The sequence shown here is derived from an EMBL/GenBank/DDBJ whole genome shotgun (WGS) entry which is preliminary data.</text>
</comment>
<dbReference type="PROSITE" id="PS51296">
    <property type="entry name" value="RIESKE"/>
    <property type="match status" value="1"/>
</dbReference>
<feature type="domain" description="Rieske" evidence="5">
    <location>
        <begin position="1"/>
        <end position="97"/>
    </location>
</feature>
<evidence type="ECO:0000313" key="7">
    <source>
        <dbReference type="Proteomes" id="UP000746535"/>
    </source>
</evidence>
<dbReference type="CDD" id="cd03467">
    <property type="entry name" value="Rieske"/>
    <property type="match status" value="1"/>
</dbReference>
<dbReference type="InterPro" id="IPR017941">
    <property type="entry name" value="Rieske_2Fe-2S"/>
</dbReference>
<keyword evidence="1" id="KW-0001">2Fe-2S</keyword>
<protein>
    <submittedName>
        <fullName evidence="6">Rieske (2Fe-2S) protein</fullName>
    </submittedName>
</protein>
<gene>
    <name evidence="6" type="ORF">HBH25_12250</name>
</gene>
<organism evidence="6 7">
    <name type="scientific">Pseudomonas quercus</name>
    <dbReference type="NCBI Taxonomy" id="2722792"/>
    <lineage>
        <taxon>Bacteria</taxon>
        <taxon>Pseudomonadati</taxon>
        <taxon>Pseudomonadota</taxon>
        <taxon>Gammaproteobacteria</taxon>
        <taxon>Pseudomonadales</taxon>
        <taxon>Pseudomonadaceae</taxon>
        <taxon>Pseudomonas</taxon>
    </lineage>
</organism>
<keyword evidence="2" id="KW-0479">Metal-binding</keyword>
<evidence type="ECO:0000256" key="3">
    <source>
        <dbReference type="ARBA" id="ARBA00023004"/>
    </source>
</evidence>
<accession>A0ABX0YHG0</accession>
<sequence length="99" mass="11239">MFVTLERLINLDEGYKRAFAVSGKQLLLIVDQGQHLLFENRCPHQGAPLHDGTLANGMLRCRRHGIEFDVHSGRPRLGQCGVLFRWPVVYEGDRLGIDL</sequence>
<proteinExistence type="predicted"/>
<name>A0ABX0YHG0_9PSED</name>
<evidence type="ECO:0000259" key="5">
    <source>
        <dbReference type="PROSITE" id="PS51296"/>
    </source>
</evidence>
<dbReference type="Gene3D" id="2.102.10.10">
    <property type="entry name" value="Rieske [2Fe-2S] iron-sulphur domain"/>
    <property type="match status" value="1"/>
</dbReference>
<dbReference type="Pfam" id="PF00355">
    <property type="entry name" value="Rieske"/>
    <property type="match status" value="1"/>
</dbReference>